<evidence type="ECO:0000259" key="5">
    <source>
        <dbReference type="PROSITE" id="PS51192"/>
    </source>
</evidence>
<accession>A0ABX2RP66</accession>
<dbReference type="InterPro" id="IPR052511">
    <property type="entry name" value="ATP-dep_Helicase"/>
</dbReference>
<protein>
    <recommendedName>
        <fullName evidence="10">DEAD/DEAH box helicase</fullName>
    </recommendedName>
</protein>
<dbReference type="Pfam" id="PF00270">
    <property type="entry name" value="DEAD"/>
    <property type="match status" value="1"/>
</dbReference>
<evidence type="ECO:0000256" key="2">
    <source>
        <dbReference type="ARBA" id="ARBA00022801"/>
    </source>
</evidence>
<dbReference type="InterPro" id="IPR014013">
    <property type="entry name" value="Helic_SF1/SF2_ATP-bd_DinG/Rad3"/>
</dbReference>
<dbReference type="EMBL" id="JACCCQ010000001">
    <property type="protein sequence ID" value="NYF57177.1"/>
    <property type="molecule type" value="Genomic_DNA"/>
</dbReference>
<sequence length="1497" mass="163488">MTEPIPPKVLGEALNAVEDRELPLLAWGVVNRDLTESELLAAVAQRLQDIDSDHNAEEVIEALAARALLVEIGEGRWRSRFAETLRLLAHARQLFGTGTGEWWLRGRRLVADYRVIAQPRRYPRRDVPLTDLIDRVRDVHPLTTIGSQVLAAQIGKNELATFQVDATAAVVRSLHSEGAQAVIVAAGTGSGKTLAFYLPAYLWMAERPTTRQVHTLAVYPRNELLKDQVGEALRSSLGVAPALRAAGRRPLRIGTLYGDTPESGRAVDSASWLQEPWRRVAEGRVCPYCRCPRCGADLVWPDDDRKAGHGAGRERLVCRGCGGEVSGDLLALTRAGMLANPPDVLFTTTEMLNRASSDPRLGALFGFTPNGSHPRLLLLDEVHTYQGVHGAHVGLTLRRWRNAVGPDITVVGLSATLADAGAFMARLVGVAESDVTHIEPADDDLIAEGRQYQVAVRADPTSGASMLSLTIQASMLLGRVLDRTTSADGLAGSKGFLFTDDLDVTNRLFHDLRDAEGDGWTARKRSGAQKVLANLRSAALPNRARREADGQVWALADRTGHPLPGTSPARGLRIGKTSSQDPGVADDADLVVATASLDVGFNDPRVGLILQHKSPRDPAQFVQRRGRAGRTRAIRPLTVVTLSDFGRDRLTYQAYDRLFDPELPPRSLPIGNRYVVRMQATFALADWLTRQLQWREDARRVLTPKNGLNHPARDQVATLLEQLLTDPITQREFAGYLRWSLQLDEDEVLAVLWDPPRALLTAVVPTLLRRARSNWSAGADDPGGVGDVFAPEFVPRALFAALNLPEVELVLPASFSRQVDTRMPVLQALRETAPGRVSKRFAVRSGAQRTWVPVPVDTTAAVIPLREFVVRGSIEGRWTDYRSDEQFVVVRPHAIKLSDPPPQVNDTANSRPVWHTQIVPQDGVPLRLEVPAPWSQHVEHISIHTHVNRRPLQVRRFTPGARADMKTRGRNSDAAQVRLSYVNHAGEAAALGFALDVDGVHFRLRLPSAAELSALAHLSSPAWRSLSFRHAVACDESVPDPFVRMWLGPVFESAVVDCVLARQQQVSDVWADVSQEDLRRAVGRLSGLLTGEVEGAAVSTGEDLDEGSQDDPRQLRAKLLAAVADPAVRQGLRNHARRLHATAVAAAVAGGPTGSETDARADADVDLARHVLARTIGAAIHSAVLQLTPDADDQDLLLDLRVDSGGADVWLTESTVGGAGIVERLVRTYAADPRRFWRLVRTGLGPGDFEVVDGELRRLLDEVVTAPAGSLAAALSAVRTARDNSSSRSSLQSLLAELDRGGFLVSHPVVSAIAIRLLRPGTGPRHDAALLDVLKRWDEATRTVGFEIDARTWSALVLSHQRGDIGDVYRTPDHVYSTLWPRGVEIFNGDLQVNSPYDDLPPPIDRQLVAALLDDDVPEVSVADADWRATFEREITSTGVVDLVASTESARELQAAVIHVSTEPIDTSFLFVHPVVRGARREGGQIKVRLELREMEQ</sequence>
<dbReference type="NCBIfam" id="NF041067">
    <property type="entry name" value="DpdJ"/>
    <property type="match status" value="1"/>
</dbReference>
<name>A0ABX2RP66_9ACTN</name>
<evidence type="ECO:0000256" key="1">
    <source>
        <dbReference type="ARBA" id="ARBA00022741"/>
    </source>
</evidence>
<keyword evidence="1" id="KW-0547">Nucleotide-binding</keyword>
<dbReference type="InterPro" id="IPR014001">
    <property type="entry name" value="Helicase_ATP-bd"/>
</dbReference>
<dbReference type="InterPro" id="IPR001650">
    <property type="entry name" value="Helicase_C-like"/>
</dbReference>
<reference evidence="8 9" key="1">
    <citation type="submission" date="2020-07" db="EMBL/GenBank/DDBJ databases">
        <title>Sequencing the genomes of 1000 actinobacteria strains.</title>
        <authorList>
            <person name="Klenk H.-P."/>
        </authorList>
    </citation>
    <scope>NUCLEOTIDE SEQUENCE [LARGE SCALE GENOMIC DNA]</scope>
    <source>
        <strain evidence="8 9">DSM 43814</strain>
    </source>
</reference>
<keyword evidence="9" id="KW-1185">Reference proteome</keyword>
<dbReference type="PANTHER" id="PTHR47962">
    <property type="entry name" value="ATP-DEPENDENT HELICASE LHR-RELATED-RELATED"/>
    <property type="match status" value="1"/>
</dbReference>
<dbReference type="PROSITE" id="PS51192">
    <property type="entry name" value="HELICASE_ATP_BIND_1"/>
    <property type="match status" value="1"/>
</dbReference>
<feature type="domain" description="Helicase ATP-binding" evidence="5">
    <location>
        <begin position="173"/>
        <end position="435"/>
    </location>
</feature>
<evidence type="ECO:0000259" key="6">
    <source>
        <dbReference type="PROSITE" id="PS51193"/>
    </source>
</evidence>
<dbReference type="RefSeq" id="WP_179803326.1">
    <property type="nucleotide sequence ID" value="NZ_JACCCQ010000001.1"/>
</dbReference>
<dbReference type="PROSITE" id="PS51193">
    <property type="entry name" value="HELICASE_ATP_BIND_2"/>
    <property type="match status" value="1"/>
</dbReference>
<dbReference type="Pfam" id="PF00271">
    <property type="entry name" value="Helicase_C"/>
    <property type="match status" value="1"/>
</dbReference>
<comment type="caution">
    <text evidence="8">The sequence shown here is derived from an EMBL/GenBank/DDBJ whole genome shotgun (WGS) entry which is preliminary data.</text>
</comment>
<keyword evidence="3" id="KW-0067">ATP-binding</keyword>
<feature type="domain" description="Helicase C-terminal" evidence="7">
    <location>
        <begin position="476"/>
        <end position="671"/>
    </location>
</feature>
<dbReference type="Proteomes" id="UP000631553">
    <property type="component" value="Unassembled WGS sequence"/>
</dbReference>
<dbReference type="PROSITE" id="PS51194">
    <property type="entry name" value="HELICASE_CTER"/>
    <property type="match status" value="1"/>
</dbReference>
<feature type="region of interest" description="Disordered" evidence="4">
    <location>
        <begin position="557"/>
        <end position="583"/>
    </location>
</feature>
<dbReference type="InterPro" id="IPR027417">
    <property type="entry name" value="P-loop_NTPase"/>
</dbReference>
<evidence type="ECO:0000256" key="3">
    <source>
        <dbReference type="ARBA" id="ARBA00022840"/>
    </source>
</evidence>
<evidence type="ECO:0000259" key="7">
    <source>
        <dbReference type="PROSITE" id="PS51194"/>
    </source>
</evidence>
<dbReference type="InterPro" id="IPR011545">
    <property type="entry name" value="DEAD/DEAH_box_helicase_dom"/>
</dbReference>
<organism evidence="8 9">
    <name type="scientific">Micromonospora purpureochromogenes</name>
    <dbReference type="NCBI Taxonomy" id="47872"/>
    <lineage>
        <taxon>Bacteria</taxon>
        <taxon>Bacillati</taxon>
        <taxon>Actinomycetota</taxon>
        <taxon>Actinomycetes</taxon>
        <taxon>Micromonosporales</taxon>
        <taxon>Micromonosporaceae</taxon>
        <taxon>Micromonospora</taxon>
    </lineage>
</organism>
<keyword evidence="2" id="KW-0378">Hydrolase</keyword>
<evidence type="ECO:0000313" key="9">
    <source>
        <dbReference type="Proteomes" id="UP000631553"/>
    </source>
</evidence>
<evidence type="ECO:0008006" key="10">
    <source>
        <dbReference type="Google" id="ProtNLM"/>
    </source>
</evidence>
<dbReference type="PANTHER" id="PTHR47962:SF5">
    <property type="entry name" value="ATP-DEPENDENT HELICASE LHR-RELATED"/>
    <property type="match status" value="1"/>
</dbReference>
<evidence type="ECO:0000256" key="4">
    <source>
        <dbReference type="SAM" id="MobiDB-lite"/>
    </source>
</evidence>
<dbReference type="SUPFAM" id="SSF52540">
    <property type="entry name" value="P-loop containing nucleoside triphosphate hydrolases"/>
    <property type="match status" value="2"/>
</dbReference>
<dbReference type="Gene3D" id="3.40.50.300">
    <property type="entry name" value="P-loop containing nucleotide triphosphate hydrolases"/>
    <property type="match status" value="3"/>
</dbReference>
<gene>
    <name evidence="8" type="ORF">HDA35_003008</name>
</gene>
<proteinExistence type="predicted"/>
<dbReference type="SMART" id="SM00487">
    <property type="entry name" value="DEXDc"/>
    <property type="match status" value="1"/>
</dbReference>
<feature type="domain" description="Helicase ATP-binding" evidence="6">
    <location>
        <begin position="149"/>
        <end position="444"/>
    </location>
</feature>
<evidence type="ECO:0000313" key="8">
    <source>
        <dbReference type="EMBL" id="NYF57177.1"/>
    </source>
</evidence>